<dbReference type="GO" id="GO:0016020">
    <property type="term" value="C:membrane"/>
    <property type="evidence" value="ECO:0007669"/>
    <property type="project" value="InterPro"/>
</dbReference>
<dbReference type="Pfam" id="PF24874">
    <property type="entry name" value="Piezo_THU9_anchor"/>
    <property type="match status" value="1"/>
</dbReference>
<feature type="transmembrane region" description="Helical" evidence="1">
    <location>
        <begin position="242"/>
        <end position="260"/>
    </location>
</feature>
<keyword evidence="1" id="KW-0812">Transmembrane</keyword>
<dbReference type="InterPro" id="IPR056770">
    <property type="entry name" value="Piezo_THU9_anchor"/>
</dbReference>
<evidence type="ECO:0000256" key="1">
    <source>
        <dbReference type="SAM" id="Phobius"/>
    </source>
</evidence>
<dbReference type="Proteomes" id="UP000011014">
    <property type="component" value="Unassembled WGS sequence"/>
</dbReference>
<keyword evidence="1" id="KW-0472">Membrane</keyword>
<dbReference type="EMBL" id="FN655971">
    <property type="protein sequence ID" value="CBY40532.1"/>
    <property type="molecule type" value="Genomic_DNA"/>
</dbReference>
<proteinExistence type="predicted"/>
<organism evidence="3">
    <name type="scientific">Oikopleura dioica</name>
    <name type="common">Tunicate</name>
    <dbReference type="NCBI Taxonomy" id="34765"/>
    <lineage>
        <taxon>Eukaryota</taxon>
        <taxon>Metazoa</taxon>
        <taxon>Chordata</taxon>
        <taxon>Tunicata</taxon>
        <taxon>Appendicularia</taxon>
        <taxon>Copelata</taxon>
        <taxon>Oikopleuridae</taxon>
        <taxon>Oikopleura</taxon>
    </lineage>
</organism>
<feature type="domain" description="Piezo THU9 and anchor" evidence="2">
    <location>
        <begin position="194"/>
        <end position="282"/>
    </location>
</feature>
<dbReference type="GO" id="GO:0008381">
    <property type="term" value="F:mechanosensitive monoatomic ion channel activity"/>
    <property type="evidence" value="ECO:0007669"/>
    <property type="project" value="InterPro"/>
</dbReference>
<keyword evidence="1" id="KW-1133">Transmembrane helix</keyword>
<dbReference type="PANTHER" id="PTHR47049">
    <property type="entry name" value="PIEZO-TYPE MECHANOSENSITIVE ION CHANNEL HOMOLOG"/>
    <property type="match status" value="1"/>
</dbReference>
<name>E4YYK4_OIKDI</name>
<accession>E4YYK4</accession>
<protein>
    <recommendedName>
        <fullName evidence="2">Piezo THU9 and anchor domain-containing protein</fullName>
    </recommendedName>
</protein>
<feature type="transmembrane region" description="Helical" evidence="1">
    <location>
        <begin position="197"/>
        <end position="218"/>
    </location>
</feature>
<sequence>MAYVNEMSATPELAKKHVKLPLNVNEQLAQKSLDKNEKKDSSISNDGSRFITEHFQRQHLNSALIKAIAVFLEPSWAELPDDYVFCTVVGTLKRIFLSLEKMTMYCSRCNLVFDENAHKEHVAKHHKELFDRTYGRMLVDEANDAEFCRIVNRSAIGRQLKDHILRNADYWIDMIFANEINDENTAREKKNMPTDMYIWMLGCDFICFIIIMFGYWAFGKHTIGQTLDITVQIKENTVPKSFLYLLITHFFLILVDRAIYLKKNLMAKLLFHFAQVLVIHIW</sequence>
<dbReference type="AlphaFoldDB" id="E4YYK4"/>
<dbReference type="InterPro" id="IPR027272">
    <property type="entry name" value="Piezo"/>
</dbReference>
<reference evidence="3" key="1">
    <citation type="journal article" date="2010" name="Science">
        <title>Plasticity of animal genome architecture unmasked by rapid evolution of a pelagic tunicate.</title>
        <authorList>
            <person name="Denoeud F."/>
            <person name="Henriet S."/>
            <person name="Mungpakdee S."/>
            <person name="Aury J.M."/>
            <person name="Da Silva C."/>
            <person name="Brinkmann H."/>
            <person name="Mikhaleva J."/>
            <person name="Olsen L.C."/>
            <person name="Jubin C."/>
            <person name="Canestro C."/>
            <person name="Bouquet J.M."/>
            <person name="Danks G."/>
            <person name="Poulain J."/>
            <person name="Campsteijn C."/>
            <person name="Adamski M."/>
            <person name="Cross I."/>
            <person name="Yadetie F."/>
            <person name="Muffato M."/>
            <person name="Louis A."/>
            <person name="Butcher S."/>
            <person name="Tsagkogeorga G."/>
            <person name="Konrad A."/>
            <person name="Singh S."/>
            <person name="Jensen M.F."/>
            <person name="Cong E.H."/>
            <person name="Eikeseth-Otteraa H."/>
            <person name="Noel B."/>
            <person name="Anthouard V."/>
            <person name="Porcel B.M."/>
            <person name="Kachouri-Lafond R."/>
            <person name="Nishino A."/>
            <person name="Ugolini M."/>
            <person name="Chourrout P."/>
            <person name="Nishida H."/>
            <person name="Aasland R."/>
            <person name="Huzurbazar S."/>
            <person name="Westhof E."/>
            <person name="Delsuc F."/>
            <person name="Lehrach H."/>
            <person name="Reinhardt R."/>
            <person name="Weissenbach J."/>
            <person name="Roy S.W."/>
            <person name="Artiguenave F."/>
            <person name="Postlethwait J.H."/>
            <person name="Manak J.R."/>
            <person name="Thompson E.M."/>
            <person name="Jaillon O."/>
            <person name="Du Pasquier L."/>
            <person name="Boudinot P."/>
            <person name="Liberles D.A."/>
            <person name="Volff J.N."/>
            <person name="Philippe H."/>
            <person name="Lenhard B."/>
            <person name="Roest Crollius H."/>
            <person name="Wincker P."/>
            <person name="Chourrout D."/>
        </authorList>
    </citation>
    <scope>NUCLEOTIDE SEQUENCE [LARGE SCALE GENOMIC DNA]</scope>
</reference>
<gene>
    <name evidence="3" type="ORF">GSOID_T00022547001</name>
</gene>
<evidence type="ECO:0000313" key="3">
    <source>
        <dbReference type="EMBL" id="CBY40532.1"/>
    </source>
</evidence>
<evidence type="ECO:0000259" key="2">
    <source>
        <dbReference type="Pfam" id="PF24874"/>
    </source>
</evidence>
<dbReference type="PANTHER" id="PTHR47049:SF2">
    <property type="entry name" value="PIEZO-TYPE MECHANOSENSITIVE ION CHANNEL HOMOLOG"/>
    <property type="match status" value="1"/>
</dbReference>